<dbReference type="AlphaFoldDB" id="A0A0B7K675"/>
<name>A0A0B7K675_BIOOC</name>
<organism evidence="1">
    <name type="scientific">Bionectria ochroleuca</name>
    <name type="common">Gliocladium roseum</name>
    <dbReference type="NCBI Taxonomy" id="29856"/>
    <lineage>
        <taxon>Eukaryota</taxon>
        <taxon>Fungi</taxon>
        <taxon>Dikarya</taxon>
        <taxon>Ascomycota</taxon>
        <taxon>Pezizomycotina</taxon>
        <taxon>Sordariomycetes</taxon>
        <taxon>Hypocreomycetidae</taxon>
        <taxon>Hypocreales</taxon>
        <taxon>Bionectriaceae</taxon>
        <taxon>Clonostachys</taxon>
    </lineage>
</organism>
<accession>A0A0B7K675</accession>
<sequence>MSNEAGLVGKPGVRGNRVARAWLGIRKPPIADVGCRVLVVNMPLVLISNSSVLGRWSIANIPAWVVRSIDVSRE</sequence>
<evidence type="ECO:0000313" key="1">
    <source>
        <dbReference type="EMBL" id="CEO51062.1"/>
    </source>
</evidence>
<protein>
    <submittedName>
        <fullName evidence="1">Uncharacterized protein</fullName>
    </submittedName>
</protein>
<gene>
    <name evidence="1" type="ORF">BN869_000007120_1</name>
</gene>
<proteinExistence type="predicted"/>
<reference evidence="1" key="1">
    <citation type="submission" date="2015-01" db="EMBL/GenBank/DDBJ databases">
        <authorList>
            <person name="Durling Mikael"/>
        </authorList>
    </citation>
    <scope>NUCLEOTIDE SEQUENCE</scope>
</reference>
<dbReference type="EMBL" id="CDPU01000021">
    <property type="protein sequence ID" value="CEO51062.1"/>
    <property type="molecule type" value="Genomic_DNA"/>
</dbReference>